<proteinExistence type="predicted"/>
<dbReference type="Proteomes" id="UP000824782">
    <property type="component" value="Unassembled WGS sequence"/>
</dbReference>
<feature type="region of interest" description="Disordered" evidence="5">
    <location>
        <begin position="443"/>
        <end position="490"/>
    </location>
</feature>
<comment type="subcellular location">
    <subcellularLocation>
        <location evidence="1">Chromosome</location>
        <location evidence="1">Centromere</location>
        <location evidence="1">Kinetochore</location>
    </subcellularLocation>
</comment>
<dbReference type="Gene3D" id="1.10.510.10">
    <property type="entry name" value="Transferase(Phosphotransferase) domain 1"/>
    <property type="match status" value="1"/>
</dbReference>
<dbReference type="InterPro" id="IPR011009">
    <property type="entry name" value="Kinase-like_dom_sf"/>
</dbReference>
<feature type="region of interest" description="Disordered" evidence="5">
    <location>
        <begin position="287"/>
        <end position="324"/>
    </location>
</feature>
<dbReference type="PANTHER" id="PTHR14030:SF25">
    <property type="entry name" value="MITOTIC CHECKPOINT SERINE_THREONINE-PROTEIN KINASE BUB1 BETA"/>
    <property type="match status" value="1"/>
</dbReference>
<dbReference type="Gene3D" id="1.25.40.430">
    <property type="match status" value="1"/>
</dbReference>
<dbReference type="PANTHER" id="PTHR14030">
    <property type="entry name" value="MITOTIC CHECKPOINT SERINE/THREONINE-PROTEIN KINASE BUB1"/>
    <property type="match status" value="1"/>
</dbReference>
<comment type="caution">
    <text evidence="8">The sequence shown here is derived from an EMBL/GenBank/DDBJ whole genome shotgun (WGS) entry which is preliminary data.</text>
</comment>
<keyword evidence="3" id="KW-0995">Kinetochore</keyword>
<feature type="domain" description="BUB1 N-terminal" evidence="7">
    <location>
        <begin position="49"/>
        <end position="213"/>
    </location>
</feature>
<evidence type="ECO:0008006" key="10">
    <source>
        <dbReference type="Google" id="ProtNLM"/>
    </source>
</evidence>
<evidence type="ECO:0000256" key="4">
    <source>
        <dbReference type="ARBA" id="ARBA00023328"/>
    </source>
</evidence>
<dbReference type="GO" id="GO:0007094">
    <property type="term" value="P:mitotic spindle assembly checkpoint signaling"/>
    <property type="evidence" value="ECO:0007669"/>
    <property type="project" value="InterPro"/>
</dbReference>
<dbReference type="InterPro" id="IPR015661">
    <property type="entry name" value="Bub1/Mad3"/>
</dbReference>
<feature type="domain" description="Protein kinase" evidence="6">
    <location>
        <begin position="737"/>
        <end position="1018"/>
    </location>
</feature>
<dbReference type="EMBL" id="WNYA01000007">
    <property type="protein sequence ID" value="KAG8560466.1"/>
    <property type="molecule type" value="Genomic_DNA"/>
</dbReference>
<dbReference type="Pfam" id="PF08311">
    <property type="entry name" value="Mad3_BUB1_I"/>
    <property type="match status" value="1"/>
</dbReference>
<dbReference type="InterPro" id="IPR000719">
    <property type="entry name" value="Prot_kinase_dom"/>
</dbReference>
<dbReference type="GO" id="GO:0004672">
    <property type="term" value="F:protein kinase activity"/>
    <property type="evidence" value="ECO:0007669"/>
    <property type="project" value="InterPro"/>
</dbReference>
<dbReference type="EMBL" id="WNYA01000007">
    <property type="protein sequence ID" value="KAG8560467.1"/>
    <property type="molecule type" value="Genomic_DNA"/>
</dbReference>
<dbReference type="EMBL" id="WNYA01000007">
    <property type="protein sequence ID" value="KAG8560465.1"/>
    <property type="molecule type" value="Genomic_DNA"/>
</dbReference>
<dbReference type="GO" id="GO:0005634">
    <property type="term" value="C:nucleus"/>
    <property type="evidence" value="ECO:0007669"/>
    <property type="project" value="TreeGrafter"/>
</dbReference>
<dbReference type="SUPFAM" id="SSF56112">
    <property type="entry name" value="Protein kinase-like (PK-like)"/>
    <property type="match status" value="1"/>
</dbReference>
<feature type="compositionally biased region" description="Low complexity" evidence="5">
    <location>
        <begin position="648"/>
        <end position="661"/>
    </location>
</feature>
<evidence type="ECO:0000259" key="6">
    <source>
        <dbReference type="PROSITE" id="PS50011"/>
    </source>
</evidence>
<evidence type="ECO:0000256" key="2">
    <source>
        <dbReference type="ARBA" id="ARBA00022454"/>
    </source>
</evidence>
<evidence type="ECO:0000313" key="9">
    <source>
        <dbReference type="Proteomes" id="UP000824782"/>
    </source>
</evidence>
<keyword evidence="9" id="KW-1185">Reference proteome</keyword>
<dbReference type="GO" id="GO:0000776">
    <property type="term" value="C:kinetochore"/>
    <property type="evidence" value="ECO:0007669"/>
    <property type="project" value="UniProtKB-KW"/>
</dbReference>
<dbReference type="PROSITE" id="PS51489">
    <property type="entry name" value="BUB1_N"/>
    <property type="match status" value="1"/>
</dbReference>
<dbReference type="FunFam" id="1.25.40.430:FF:000003">
    <property type="entry name" value="Checkpoint serine/threonine-protein kinase BUB1"/>
    <property type="match status" value="1"/>
</dbReference>
<gene>
    <name evidence="8" type="ORF">GDO81_014994</name>
</gene>
<organism evidence="8 9">
    <name type="scientific">Engystomops pustulosus</name>
    <name type="common">Tungara frog</name>
    <name type="synonym">Physalaemus pustulosus</name>
    <dbReference type="NCBI Taxonomy" id="76066"/>
    <lineage>
        <taxon>Eukaryota</taxon>
        <taxon>Metazoa</taxon>
        <taxon>Chordata</taxon>
        <taxon>Craniata</taxon>
        <taxon>Vertebrata</taxon>
        <taxon>Euteleostomi</taxon>
        <taxon>Amphibia</taxon>
        <taxon>Batrachia</taxon>
        <taxon>Anura</taxon>
        <taxon>Neobatrachia</taxon>
        <taxon>Hyloidea</taxon>
        <taxon>Leptodactylidae</taxon>
        <taxon>Leiuperinae</taxon>
        <taxon>Engystomops</taxon>
    </lineage>
</organism>
<dbReference type="SMART" id="SM00777">
    <property type="entry name" value="Mad3_BUB1_I"/>
    <property type="match status" value="1"/>
</dbReference>
<dbReference type="AlphaFoldDB" id="A0AAV7AFZ9"/>
<dbReference type="GO" id="GO:0051754">
    <property type="term" value="P:meiotic sister chromatid cohesion, centromeric"/>
    <property type="evidence" value="ECO:0007669"/>
    <property type="project" value="TreeGrafter"/>
</dbReference>
<evidence type="ECO:0000313" key="8">
    <source>
        <dbReference type="EMBL" id="KAG8560464.1"/>
    </source>
</evidence>
<accession>A0AAV7AFZ9</accession>
<keyword evidence="4" id="KW-0137">Centromere</keyword>
<dbReference type="GO" id="GO:0005524">
    <property type="term" value="F:ATP binding"/>
    <property type="evidence" value="ECO:0007669"/>
    <property type="project" value="InterPro"/>
</dbReference>
<reference evidence="8" key="1">
    <citation type="thesis" date="2020" institute="ProQuest LLC" country="789 East Eisenhower Parkway, Ann Arbor, MI, USA">
        <title>Comparative Genomics and Chromosome Evolution.</title>
        <authorList>
            <person name="Mudd A.B."/>
        </authorList>
    </citation>
    <scope>NUCLEOTIDE SEQUENCE</scope>
    <source>
        <strain evidence="8">237g6f4</strain>
        <tissue evidence="8">Blood</tissue>
    </source>
</reference>
<dbReference type="EMBL" id="WNYA01000007">
    <property type="protein sequence ID" value="KAG8560464.1"/>
    <property type="molecule type" value="Genomic_DNA"/>
</dbReference>
<name>A0AAV7AFZ9_ENGPU</name>
<evidence type="ECO:0000256" key="1">
    <source>
        <dbReference type="ARBA" id="ARBA00004629"/>
    </source>
</evidence>
<dbReference type="PROSITE" id="PS50011">
    <property type="entry name" value="PROTEIN_KINASE_DOM"/>
    <property type="match status" value="1"/>
</dbReference>
<dbReference type="InterPro" id="IPR013212">
    <property type="entry name" value="Mad3/Bub1_I"/>
</dbReference>
<feature type="compositionally biased region" description="Low complexity" evidence="5">
    <location>
        <begin position="311"/>
        <end position="322"/>
    </location>
</feature>
<evidence type="ECO:0000256" key="3">
    <source>
        <dbReference type="ARBA" id="ARBA00022838"/>
    </source>
</evidence>
<sequence>MAQAGDEWELSKENVQPLRQGRAMSTLQEVLTQQDSASHSAIQQKKQAFELELRFYTGDDPLDVWDRYIKWAEQAFPQGGKESILSPLLERAVKIFHQEQKYYGDLRYLNICLKFARFCTEPVDLYSYLHSQGIGILHAPLYITWAEEYEARGNYKKADSIFQDGIQRRVEPLDKLETHHKQFQARVSRQIFQKISDGDDAEDPEVIEPQRTSLVDLKTKGKNKVKAPINRVGDAVKSRGLGLVAPSAPPQQVPSRSCFAVFDENSGLPGIGGMPAASVQPWAALPPARAKENEQKAGTWNSRKPRNGHHSSSSEPPQSVPSFTPYVDEMAEQQTVTPCKINPAVSSVLSARKPGKEEDPLQRLQSNPQGKEEMVMYCKNKVYAGVEEFSLEEIRAEIYMAKIRKKREEDLQASALRRLEMERQIEEMEKKLKGGCVINEGTAAEQPVPSGEPFRIYCDDENQSPERGISNTQSTRNSEAEDPSAASLPSSEILLVNENKLGSMVQSFTIFDETCEAGPDIGSQNCMPPAKRLSLAPVSGTTIKQDAPLPDSLEDLEPLSEDAIVTGSDRNKTLFADPEDTCDFMRAAQLASTPFHKTKEELEQSGTPGLERMPLREKTPVCEESYRQVVGPKKLSPILEASQEDTRTSVSSVSSTSGSTSLSTTKTLIIQEKLDLVSGVYEQALEEASVIVGSSELQRSLLEALPELLSSEAIIRESGQIPVMKDQEEVQLGSESYHLKGEIFLGENSKMYLEAPADCDPRGVRVAIKLDMRPVPWDFYIVQQLKERLDVDFKDSFVEPSNCYLFQDGCITLYKDVGVLSVQDLLQDPEAVLQHVTILFAYNLLSLVEKLHTAEIVLGDLRPETLLLDVGIFDLSPSIEMNNCFKLLDFSHSMDLRLCPTVTARAFPIAQTEYGQQMITAQTSPYQVDLLGIANLVHLMIFKKPLQVQQNDCTWEIVQEVPTLWNGSLWNTFFSEILNSSHGSPVEVLKGLKEKLAGIFDLCFGEICSYLIELETRT</sequence>
<feature type="region of interest" description="Disordered" evidence="5">
    <location>
        <begin position="637"/>
        <end position="661"/>
    </location>
</feature>
<keyword evidence="2" id="KW-0158">Chromosome</keyword>
<protein>
    <recommendedName>
        <fullName evidence="10">Mitotic checkpoint serine/threonine-protein kinase BUB1 beta</fullName>
    </recommendedName>
</protein>
<evidence type="ECO:0000256" key="5">
    <source>
        <dbReference type="SAM" id="MobiDB-lite"/>
    </source>
</evidence>
<evidence type="ECO:0000259" key="7">
    <source>
        <dbReference type="PROSITE" id="PS51489"/>
    </source>
</evidence>